<sequence>MIKVKSSGIKETDAAKYFLEAVLQLRDRLNESKQIIIDAQGEDICVATCVLELLKNQFPNNKNLIKTSGSINDIQDCKESGIIISFQVLDFGQEIQNPYTYVEKYCIN</sequence>
<accession>A0A8S1RRC8</accession>
<organism evidence="1 2">
    <name type="scientific">Paramecium sonneborni</name>
    <dbReference type="NCBI Taxonomy" id="65129"/>
    <lineage>
        <taxon>Eukaryota</taxon>
        <taxon>Sar</taxon>
        <taxon>Alveolata</taxon>
        <taxon>Ciliophora</taxon>
        <taxon>Intramacronucleata</taxon>
        <taxon>Oligohymenophorea</taxon>
        <taxon>Peniculida</taxon>
        <taxon>Parameciidae</taxon>
        <taxon>Paramecium</taxon>
    </lineage>
</organism>
<evidence type="ECO:0000313" key="1">
    <source>
        <dbReference type="EMBL" id="CAD8131401.1"/>
    </source>
</evidence>
<gene>
    <name evidence="1" type="ORF">PSON_ATCC_30995.1.T5650001</name>
</gene>
<reference evidence="1" key="1">
    <citation type="submission" date="2021-01" db="EMBL/GenBank/DDBJ databases">
        <authorList>
            <consortium name="Genoscope - CEA"/>
            <person name="William W."/>
        </authorList>
    </citation>
    <scope>NUCLEOTIDE SEQUENCE</scope>
</reference>
<keyword evidence="2" id="KW-1185">Reference proteome</keyword>
<proteinExistence type="predicted"/>
<name>A0A8S1RRC8_9CILI</name>
<protein>
    <submittedName>
        <fullName evidence="1">Uncharacterized protein</fullName>
    </submittedName>
</protein>
<comment type="caution">
    <text evidence="1">The sequence shown here is derived from an EMBL/GenBank/DDBJ whole genome shotgun (WGS) entry which is preliminary data.</text>
</comment>
<dbReference type="Proteomes" id="UP000692954">
    <property type="component" value="Unassembled WGS sequence"/>
</dbReference>
<evidence type="ECO:0000313" key="2">
    <source>
        <dbReference type="Proteomes" id="UP000692954"/>
    </source>
</evidence>
<dbReference type="EMBL" id="CAJJDN010000565">
    <property type="protein sequence ID" value="CAD8131401.1"/>
    <property type="molecule type" value="Genomic_DNA"/>
</dbReference>
<dbReference type="AlphaFoldDB" id="A0A8S1RRC8"/>
<dbReference type="OrthoDB" id="309552at2759"/>